<protein>
    <submittedName>
        <fullName evidence="1">Uncharacterized protein</fullName>
    </submittedName>
</protein>
<reference evidence="1" key="1">
    <citation type="submission" date="2021-01" db="EMBL/GenBank/DDBJ databases">
        <authorList>
            <person name="Corre E."/>
            <person name="Pelletier E."/>
            <person name="Niang G."/>
            <person name="Scheremetjew M."/>
            <person name="Finn R."/>
            <person name="Kale V."/>
            <person name="Holt S."/>
            <person name="Cochrane G."/>
            <person name="Meng A."/>
            <person name="Brown T."/>
            <person name="Cohen L."/>
        </authorList>
    </citation>
    <scope>NUCLEOTIDE SEQUENCE</scope>
    <source>
        <strain evidence="1">CCMP 2712</strain>
    </source>
</reference>
<evidence type="ECO:0000313" key="1">
    <source>
        <dbReference type="EMBL" id="CAE2317240.1"/>
    </source>
</evidence>
<dbReference type="AlphaFoldDB" id="A0A7S4NYI9"/>
<accession>A0A7S4NYI9</accession>
<sequence length="122" mass="13653">MAFGDGVAACISTILERRGLPSVSKEQFAKEFGGTQGNSKTFRFSLDAPESSPNSIMTRLRIPLLFQYMPISELDANQFIEFLEDFEKGVKMRPWLECGCQVGSRGDLFGDGRPFLPRLQQP</sequence>
<name>A0A7S4NYI9_GUITH</name>
<dbReference type="EMBL" id="HBKN01032119">
    <property type="protein sequence ID" value="CAE2317240.1"/>
    <property type="molecule type" value="Transcribed_RNA"/>
</dbReference>
<proteinExistence type="predicted"/>
<organism evidence="1">
    <name type="scientific">Guillardia theta</name>
    <name type="common">Cryptophyte</name>
    <name type="synonym">Cryptomonas phi</name>
    <dbReference type="NCBI Taxonomy" id="55529"/>
    <lineage>
        <taxon>Eukaryota</taxon>
        <taxon>Cryptophyceae</taxon>
        <taxon>Pyrenomonadales</taxon>
        <taxon>Geminigeraceae</taxon>
        <taxon>Guillardia</taxon>
    </lineage>
</organism>
<gene>
    <name evidence="1" type="ORF">GTHE00462_LOCUS25001</name>
</gene>